<dbReference type="RefSeq" id="WP_274925197.1">
    <property type="nucleotide sequence ID" value="NZ_JAKELO010000002.1"/>
</dbReference>
<evidence type="ECO:0000256" key="7">
    <source>
        <dbReference type="ARBA" id="ARBA00073649"/>
    </source>
</evidence>
<evidence type="ECO:0000259" key="9">
    <source>
        <dbReference type="PROSITE" id="PS50893"/>
    </source>
</evidence>
<sequence>MILEVSDAAFSYDGERMIFEDISLTIGKNECLCILGPNGTGKSTLIKCLVGLMPLLHGSILLNGHEIGELSRADIAKQIAYVPQGHQVVFPFPVQEYVLMGRSPHISLFSSPGEEDRKIAEDAIDTVGITHLAKRPVSEISGGELQLVLIARALAQQPEVMILDEPTSHLDFGNQVRVLRLIEKLAHEGIAIIMSSHFPDHSFIIPQRVAIMKDCRFIAVGDADMVITPANLQRAYGIDVTVTHVEEVGRLICVPSACRQEK</sequence>
<dbReference type="PANTHER" id="PTHR42734">
    <property type="entry name" value="METAL TRANSPORT SYSTEM ATP-BINDING PROTEIN TM_0124-RELATED"/>
    <property type="match status" value="1"/>
</dbReference>
<name>A0A9Q4KUI6_9EURY</name>
<evidence type="ECO:0000256" key="3">
    <source>
        <dbReference type="ARBA" id="ARBA00022840"/>
    </source>
</evidence>
<dbReference type="InterPro" id="IPR027417">
    <property type="entry name" value="P-loop_NTPase"/>
</dbReference>
<comment type="function">
    <text evidence="5">Required for corrinoid utilization. Probably part of the ABC transporter complex BtuCDF involved in cobalamin (vitamin B12) import. Probably responsible for energy coupling to the transport system.</text>
</comment>
<dbReference type="GO" id="GO:0015420">
    <property type="term" value="F:ABC-type vitamin B12 transporter activity"/>
    <property type="evidence" value="ECO:0007669"/>
    <property type="project" value="UniProtKB-EC"/>
</dbReference>
<reference evidence="10" key="1">
    <citation type="submission" date="2022-01" db="EMBL/GenBank/DDBJ databases">
        <title>Draft genome of Methanogenium marinum DSM 15558.</title>
        <authorList>
            <person name="Chen S.-C."/>
            <person name="You Y.-T."/>
        </authorList>
    </citation>
    <scope>NUCLEOTIDE SEQUENCE</scope>
    <source>
        <strain evidence="10">DSM 15558</strain>
    </source>
</reference>
<dbReference type="FunFam" id="3.40.50.300:FF:000134">
    <property type="entry name" value="Iron-enterobactin ABC transporter ATP-binding protein"/>
    <property type="match status" value="1"/>
</dbReference>
<gene>
    <name evidence="10" type="ORF">L0665_08140</name>
</gene>
<evidence type="ECO:0000256" key="6">
    <source>
        <dbReference type="ARBA" id="ARBA00066387"/>
    </source>
</evidence>
<evidence type="ECO:0000256" key="1">
    <source>
        <dbReference type="ARBA" id="ARBA00022448"/>
    </source>
</evidence>
<dbReference type="GO" id="GO:0016887">
    <property type="term" value="F:ATP hydrolysis activity"/>
    <property type="evidence" value="ECO:0007669"/>
    <property type="project" value="InterPro"/>
</dbReference>
<dbReference type="AlphaFoldDB" id="A0A9Q4KUI6"/>
<evidence type="ECO:0000256" key="5">
    <source>
        <dbReference type="ARBA" id="ARBA00058960"/>
    </source>
</evidence>
<organism evidence="10 11">
    <name type="scientific">Methanogenium marinum</name>
    <dbReference type="NCBI Taxonomy" id="348610"/>
    <lineage>
        <taxon>Archaea</taxon>
        <taxon>Methanobacteriati</taxon>
        <taxon>Methanobacteriota</taxon>
        <taxon>Stenosarchaea group</taxon>
        <taxon>Methanomicrobia</taxon>
        <taxon>Methanomicrobiales</taxon>
        <taxon>Methanomicrobiaceae</taxon>
        <taxon>Methanogenium</taxon>
    </lineage>
</organism>
<keyword evidence="2" id="KW-0547">Nucleotide-binding</keyword>
<dbReference type="InterPro" id="IPR017871">
    <property type="entry name" value="ABC_transporter-like_CS"/>
</dbReference>
<dbReference type="PANTHER" id="PTHR42734:SF19">
    <property type="entry name" value="IRON COMPOUNDS ABC TRANSPORTER, ATP-BINDING PROTEIN"/>
    <property type="match status" value="1"/>
</dbReference>
<dbReference type="SUPFAM" id="SSF52540">
    <property type="entry name" value="P-loop containing nucleoside triphosphate hydrolases"/>
    <property type="match status" value="1"/>
</dbReference>
<dbReference type="Pfam" id="PF00005">
    <property type="entry name" value="ABC_tran"/>
    <property type="match status" value="1"/>
</dbReference>
<dbReference type="PROSITE" id="PS50893">
    <property type="entry name" value="ABC_TRANSPORTER_2"/>
    <property type="match status" value="1"/>
</dbReference>
<evidence type="ECO:0000256" key="8">
    <source>
        <dbReference type="ARBA" id="ARBA00077139"/>
    </source>
</evidence>
<evidence type="ECO:0000313" key="11">
    <source>
        <dbReference type="Proteomes" id="UP001143747"/>
    </source>
</evidence>
<feature type="domain" description="ABC transporter" evidence="9">
    <location>
        <begin position="3"/>
        <end position="239"/>
    </location>
</feature>
<keyword evidence="1" id="KW-0813">Transport</keyword>
<evidence type="ECO:0000256" key="2">
    <source>
        <dbReference type="ARBA" id="ARBA00022741"/>
    </source>
</evidence>
<comment type="caution">
    <text evidence="10">The sequence shown here is derived from an EMBL/GenBank/DDBJ whole genome shotgun (WGS) entry which is preliminary data.</text>
</comment>
<dbReference type="InterPro" id="IPR003439">
    <property type="entry name" value="ABC_transporter-like_ATP-bd"/>
</dbReference>
<dbReference type="Proteomes" id="UP001143747">
    <property type="component" value="Unassembled WGS sequence"/>
</dbReference>
<keyword evidence="3 10" id="KW-0067">ATP-binding</keyword>
<dbReference type="EC" id="7.6.2.8" evidence="6"/>
<dbReference type="Gene3D" id="3.40.50.300">
    <property type="entry name" value="P-loop containing nucleotide triphosphate hydrolases"/>
    <property type="match status" value="1"/>
</dbReference>
<dbReference type="CDD" id="cd03214">
    <property type="entry name" value="ABC_Iron-Siderophores_B12_Hemin"/>
    <property type="match status" value="1"/>
</dbReference>
<dbReference type="GO" id="GO:0005524">
    <property type="term" value="F:ATP binding"/>
    <property type="evidence" value="ECO:0007669"/>
    <property type="project" value="UniProtKB-KW"/>
</dbReference>
<keyword evidence="11" id="KW-1185">Reference proteome</keyword>
<dbReference type="SMART" id="SM00382">
    <property type="entry name" value="AAA"/>
    <property type="match status" value="1"/>
</dbReference>
<accession>A0A9Q4KUI6</accession>
<evidence type="ECO:0000256" key="4">
    <source>
        <dbReference type="ARBA" id="ARBA00050590"/>
    </source>
</evidence>
<evidence type="ECO:0000313" key="10">
    <source>
        <dbReference type="EMBL" id="MDE4908573.1"/>
    </source>
</evidence>
<dbReference type="InterPro" id="IPR050153">
    <property type="entry name" value="Metal_Ion_Import_ABC"/>
</dbReference>
<dbReference type="PROSITE" id="PS00211">
    <property type="entry name" value="ABC_TRANSPORTER_1"/>
    <property type="match status" value="1"/>
</dbReference>
<comment type="catalytic activity">
    <reaction evidence="4">
        <text>an R-cob(III)alamin(out) + ATP + H2O = an R-cob(III)alamin(in) + ADP + phosphate + H(+)</text>
        <dbReference type="Rhea" id="RHEA:17873"/>
        <dbReference type="ChEBI" id="CHEBI:15377"/>
        <dbReference type="ChEBI" id="CHEBI:15378"/>
        <dbReference type="ChEBI" id="CHEBI:30616"/>
        <dbReference type="ChEBI" id="CHEBI:43474"/>
        <dbReference type="ChEBI" id="CHEBI:140785"/>
        <dbReference type="ChEBI" id="CHEBI:456216"/>
        <dbReference type="EC" id="7.6.2.8"/>
    </reaction>
</comment>
<dbReference type="InterPro" id="IPR003593">
    <property type="entry name" value="AAA+_ATPase"/>
</dbReference>
<dbReference type="EMBL" id="JAKELO010000002">
    <property type="protein sequence ID" value="MDE4908573.1"/>
    <property type="molecule type" value="Genomic_DNA"/>
</dbReference>
<protein>
    <recommendedName>
        <fullName evidence="7">Cobalamin import ATP-binding protein BtuD</fullName>
        <ecNumber evidence="6">7.6.2.8</ecNumber>
    </recommendedName>
    <alternativeName>
        <fullName evidence="8">Vitamin B12-transporting ATPase</fullName>
    </alternativeName>
</protein>
<proteinExistence type="predicted"/>